<comment type="caution">
    <text evidence="11">The sequence shown here is derived from an EMBL/GenBank/DDBJ whole genome shotgun (WGS) entry which is preliminary data.</text>
</comment>
<evidence type="ECO:0000256" key="1">
    <source>
        <dbReference type="ARBA" id="ARBA00002606"/>
    </source>
</evidence>
<comment type="similarity">
    <text evidence="2 8">Belongs to the Fmt family.</text>
</comment>
<dbReference type="InterPro" id="IPR005793">
    <property type="entry name" value="Formyl_trans_C"/>
</dbReference>
<dbReference type="InterPro" id="IPR041711">
    <property type="entry name" value="Met-tRNA-FMT_N"/>
</dbReference>
<sequence>MRILFMGTPDFAVPCLQSLLDAGHEVCAVFTQPDKPKGRGYAMTPPPVKVLAMEHDIPVYQPKTLRTPEAAQQIREMQPDCIVVVAYGKILPKEILEIPPYGCINVHASLLPKYRGAAPIQWAVLNGDSETGVTTMYMAEGLDTGDMLLKSRTEIGPEETSGELHDRLSKMGAELIVETLKEVEAGTARRTPQGDAETSYASMLTKELGKIDWGRPAGELHNLVRGLSPWPVAETVYNKKRLKIHRAKVVPGFGGAPGEVARRKDCFVVACGDNTALELETVQYEGGKRMGGKEFLCGHRLDQGAVLGEAKE</sequence>
<dbReference type="EMBL" id="JAKNHQ010000009">
    <property type="protein sequence ID" value="MCG4610867.1"/>
    <property type="molecule type" value="Genomic_DNA"/>
</dbReference>
<keyword evidence="6 8" id="KW-0648">Protein biosynthesis</keyword>
<evidence type="ECO:0000313" key="12">
    <source>
        <dbReference type="Proteomes" id="UP001298681"/>
    </source>
</evidence>
<evidence type="ECO:0000313" key="11">
    <source>
        <dbReference type="EMBL" id="MCG4610867.1"/>
    </source>
</evidence>
<name>A0ABS9MKU6_9FIRM</name>
<dbReference type="EC" id="2.1.2.9" evidence="3 8"/>
<dbReference type="SUPFAM" id="SSF53328">
    <property type="entry name" value="Formyltransferase"/>
    <property type="match status" value="1"/>
</dbReference>
<comment type="function">
    <text evidence="1 8">Attaches a formyl group to the free amino group of methionyl-tRNA(fMet). The formyl group appears to play a dual role in the initiator identity of N-formylmethionyl-tRNA by promoting its recognition by IF2 and preventing the misappropriation of this tRNA by the elongation apparatus.</text>
</comment>
<dbReference type="InterPro" id="IPR011034">
    <property type="entry name" value="Formyl_transferase-like_C_sf"/>
</dbReference>
<dbReference type="InterPro" id="IPR037022">
    <property type="entry name" value="Formyl_trans_C_sf"/>
</dbReference>
<gene>
    <name evidence="8 11" type="primary">fmt</name>
    <name evidence="11" type="ORF">L0P57_07960</name>
</gene>
<evidence type="ECO:0000256" key="8">
    <source>
        <dbReference type="HAMAP-Rule" id="MF_00182"/>
    </source>
</evidence>
<dbReference type="HAMAP" id="MF_00182">
    <property type="entry name" value="Formyl_trans"/>
    <property type="match status" value="1"/>
</dbReference>
<keyword evidence="5 8" id="KW-0808">Transferase</keyword>
<comment type="catalytic activity">
    <reaction evidence="7 8">
        <text>L-methionyl-tRNA(fMet) + (6R)-10-formyltetrahydrofolate = N-formyl-L-methionyl-tRNA(fMet) + (6S)-5,6,7,8-tetrahydrofolate + H(+)</text>
        <dbReference type="Rhea" id="RHEA:24380"/>
        <dbReference type="Rhea" id="RHEA-COMP:9952"/>
        <dbReference type="Rhea" id="RHEA-COMP:9953"/>
        <dbReference type="ChEBI" id="CHEBI:15378"/>
        <dbReference type="ChEBI" id="CHEBI:57453"/>
        <dbReference type="ChEBI" id="CHEBI:78530"/>
        <dbReference type="ChEBI" id="CHEBI:78844"/>
        <dbReference type="ChEBI" id="CHEBI:195366"/>
        <dbReference type="EC" id="2.1.2.9"/>
    </reaction>
</comment>
<dbReference type="PANTHER" id="PTHR11138:SF5">
    <property type="entry name" value="METHIONYL-TRNA FORMYLTRANSFERASE, MITOCHONDRIAL"/>
    <property type="match status" value="1"/>
</dbReference>
<proteinExistence type="inferred from homology"/>
<dbReference type="Gene3D" id="3.10.25.10">
    <property type="entry name" value="Formyl transferase, C-terminal domain"/>
    <property type="match status" value="1"/>
</dbReference>
<protein>
    <recommendedName>
        <fullName evidence="4 8">Methionyl-tRNA formyltransferase</fullName>
        <ecNumber evidence="3 8">2.1.2.9</ecNumber>
    </recommendedName>
</protein>
<evidence type="ECO:0000259" key="10">
    <source>
        <dbReference type="Pfam" id="PF02911"/>
    </source>
</evidence>
<dbReference type="Gene3D" id="3.40.50.170">
    <property type="entry name" value="Formyl transferase, N-terminal domain"/>
    <property type="match status" value="1"/>
</dbReference>
<evidence type="ECO:0000256" key="3">
    <source>
        <dbReference type="ARBA" id="ARBA00012261"/>
    </source>
</evidence>
<dbReference type="InterPro" id="IPR036477">
    <property type="entry name" value="Formyl_transf_N_sf"/>
</dbReference>
<dbReference type="Proteomes" id="UP001298681">
    <property type="component" value="Unassembled WGS sequence"/>
</dbReference>
<accession>A0ABS9MKU6</accession>
<dbReference type="InterPro" id="IPR044135">
    <property type="entry name" value="Met-tRNA-FMT_C"/>
</dbReference>
<dbReference type="CDD" id="cd08646">
    <property type="entry name" value="FMT_core_Met-tRNA-FMT_N"/>
    <property type="match status" value="1"/>
</dbReference>
<organism evidence="11 12">
    <name type="scientific">Anaeromassilibacillus senegalensis</name>
    <dbReference type="NCBI Taxonomy" id="1673717"/>
    <lineage>
        <taxon>Bacteria</taxon>
        <taxon>Bacillati</taxon>
        <taxon>Bacillota</taxon>
        <taxon>Clostridia</taxon>
        <taxon>Eubacteriales</taxon>
        <taxon>Acutalibacteraceae</taxon>
        <taxon>Anaeromassilibacillus</taxon>
    </lineage>
</organism>
<reference evidence="11 12" key="1">
    <citation type="submission" date="2022-01" db="EMBL/GenBank/DDBJ databases">
        <title>Collection of gut derived symbiotic bacterial strains cultured from healthy donors.</title>
        <authorList>
            <person name="Lin H."/>
            <person name="Kohout C."/>
            <person name="Waligurski E."/>
            <person name="Pamer E.G."/>
        </authorList>
    </citation>
    <scope>NUCLEOTIDE SEQUENCE [LARGE SCALE GENOMIC DNA]</scope>
    <source>
        <strain evidence="11 12">DFI.7.58</strain>
    </source>
</reference>
<dbReference type="SUPFAM" id="SSF50486">
    <property type="entry name" value="FMT C-terminal domain-like"/>
    <property type="match status" value="1"/>
</dbReference>
<feature type="binding site" evidence="8">
    <location>
        <begin position="109"/>
        <end position="112"/>
    </location>
    <ligand>
        <name>(6S)-5,6,7,8-tetrahydrofolate</name>
        <dbReference type="ChEBI" id="CHEBI:57453"/>
    </ligand>
</feature>
<keyword evidence="12" id="KW-1185">Reference proteome</keyword>
<evidence type="ECO:0000256" key="6">
    <source>
        <dbReference type="ARBA" id="ARBA00022917"/>
    </source>
</evidence>
<feature type="domain" description="Formyl transferase N-terminal" evidence="9">
    <location>
        <begin position="1"/>
        <end position="180"/>
    </location>
</feature>
<dbReference type="InterPro" id="IPR002376">
    <property type="entry name" value="Formyl_transf_N"/>
</dbReference>
<evidence type="ECO:0000259" key="9">
    <source>
        <dbReference type="Pfam" id="PF00551"/>
    </source>
</evidence>
<evidence type="ECO:0000256" key="4">
    <source>
        <dbReference type="ARBA" id="ARBA00016014"/>
    </source>
</evidence>
<dbReference type="CDD" id="cd08704">
    <property type="entry name" value="Met_tRNA_FMT_C"/>
    <property type="match status" value="1"/>
</dbReference>
<dbReference type="PROSITE" id="PS00373">
    <property type="entry name" value="GART"/>
    <property type="match status" value="1"/>
</dbReference>
<dbReference type="InterPro" id="IPR001555">
    <property type="entry name" value="GART_AS"/>
</dbReference>
<evidence type="ECO:0000256" key="5">
    <source>
        <dbReference type="ARBA" id="ARBA00022679"/>
    </source>
</evidence>
<evidence type="ECO:0000256" key="7">
    <source>
        <dbReference type="ARBA" id="ARBA00048558"/>
    </source>
</evidence>
<dbReference type="RefSeq" id="WP_237966770.1">
    <property type="nucleotide sequence ID" value="NZ_JAKNHQ010000009.1"/>
</dbReference>
<evidence type="ECO:0000256" key="2">
    <source>
        <dbReference type="ARBA" id="ARBA00010699"/>
    </source>
</evidence>
<feature type="domain" description="Formyl transferase C-terminal" evidence="10">
    <location>
        <begin position="204"/>
        <end position="300"/>
    </location>
</feature>
<dbReference type="GO" id="GO:0004479">
    <property type="term" value="F:methionyl-tRNA formyltransferase activity"/>
    <property type="evidence" value="ECO:0007669"/>
    <property type="project" value="UniProtKB-EC"/>
</dbReference>
<dbReference type="InterPro" id="IPR005794">
    <property type="entry name" value="Fmt"/>
</dbReference>
<dbReference type="PANTHER" id="PTHR11138">
    <property type="entry name" value="METHIONYL-TRNA FORMYLTRANSFERASE"/>
    <property type="match status" value="1"/>
</dbReference>
<dbReference type="Pfam" id="PF00551">
    <property type="entry name" value="Formyl_trans_N"/>
    <property type="match status" value="1"/>
</dbReference>
<dbReference type="Pfam" id="PF02911">
    <property type="entry name" value="Formyl_trans_C"/>
    <property type="match status" value="1"/>
</dbReference>
<dbReference type="NCBIfam" id="TIGR00460">
    <property type="entry name" value="fmt"/>
    <property type="match status" value="1"/>
</dbReference>